<dbReference type="GO" id="GO:0070411">
    <property type="term" value="F:I-SMAD binding"/>
    <property type="evidence" value="ECO:0007669"/>
    <property type="project" value="TreeGrafter"/>
</dbReference>
<evidence type="ECO:0000256" key="1">
    <source>
        <dbReference type="ARBA" id="ARBA00004123"/>
    </source>
</evidence>
<dbReference type="InterPro" id="IPR003619">
    <property type="entry name" value="MAD_homology1_Dwarfin-type"/>
</dbReference>
<dbReference type="Gene3D" id="3.90.520.10">
    <property type="entry name" value="SMAD MH1 domain"/>
    <property type="match status" value="1"/>
</dbReference>
<dbReference type="PANTHER" id="PTHR13703:SF61">
    <property type="entry name" value="PROTEIN MOTHERS AGAINST DPP"/>
    <property type="match status" value="1"/>
</dbReference>
<keyword evidence="4" id="KW-0539">Nucleus</keyword>
<protein>
    <recommendedName>
        <fullName evidence="5">MH1 domain-containing protein</fullName>
    </recommendedName>
</protein>
<keyword evidence="3" id="KW-0804">Transcription</keyword>
<dbReference type="PROSITE" id="PS51075">
    <property type="entry name" value="MH1"/>
    <property type="match status" value="1"/>
</dbReference>
<dbReference type="SMART" id="SM00523">
    <property type="entry name" value="DWA"/>
    <property type="match status" value="1"/>
</dbReference>
<dbReference type="GO" id="GO:0030154">
    <property type="term" value="P:cell differentiation"/>
    <property type="evidence" value="ECO:0007669"/>
    <property type="project" value="TreeGrafter"/>
</dbReference>
<dbReference type="InterPro" id="IPR013790">
    <property type="entry name" value="Dwarfin"/>
</dbReference>
<gene>
    <name evidence="6" type="primary">ORF131617</name>
    <name evidence="7" type="synonym">ORF131626</name>
</gene>
<dbReference type="GO" id="GO:0030509">
    <property type="term" value="P:BMP signaling pathway"/>
    <property type="evidence" value="ECO:0007669"/>
    <property type="project" value="TreeGrafter"/>
</dbReference>
<evidence type="ECO:0000313" key="7">
    <source>
        <dbReference type="EMBL" id="CEK82466.1"/>
    </source>
</evidence>
<dbReference type="PANTHER" id="PTHR13703">
    <property type="entry name" value="SMAD"/>
    <property type="match status" value="1"/>
</dbReference>
<name>A0A0B7ARE0_9EUPU</name>
<proteinExistence type="predicted"/>
<dbReference type="EMBL" id="HACG01035600">
    <property type="protein sequence ID" value="CEK82465.1"/>
    <property type="molecule type" value="Transcribed_RNA"/>
</dbReference>
<sequence length="98" mass="10850">MTMTSPLSSIFTFTSPAVKRLLGWKQGDEEEKWAEKAVDSLVKKLKKKKGALEDLEKALSCKDPHTKCVTIQRSLDGRLQVSHRKGLPCNILQGVAVA</sequence>
<dbReference type="InterPro" id="IPR036578">
    <property type="entry name" value="SMAD_MH1_sf"/>
</dbReference>
<evidence type="ECO:0000256" key="4">
    <source>
        <dbReference type="ARBA" id="ARBA00023242"/>
    </source>
</evidence>
<accession>A0A0B7ARE0</accession>
<keyword evidence="2" id="KW-0805">Transcription regulation</keyword>
<dbReference type="GO" id="GO:0000981">
    <property type="term" value="F:DNA-binding transcription factor activity, RNA polymerase II-specific"/>
    <property type="evidence" value="ECO:0007669"/>
    <property type="project" value="TreeGrafter"/>
</dbReference>
<dbReference type="InterPro" id="IPR013019">
    <property type="entry name" value="MAD_homology_MH1"/>
</dbReference>
<organism evidence="6">
    <name type="scientific">Arion vulgaris</name>
    <dbReference type="NCBI Taxonomy" id="1028688"/>
    <lineage>
        <taxon>Eukaryota</taxon>
        <taxon>Metazoa</taxon>
        <taxon>Spiralia</taxon>
        <taxon>Lophotrochozoa</taxon>
        <taxon>Mollusca</taxon>
        <taxon>Gastropoda</taxon>
        <taxon>Heterobranchia</taxon>
        <taxon>Euthyneura</taxon>
        <taxon>Panpulmonata</taxon>
        <taxon>Eupulmonata</taxon>
        <taxon>Stylommatophora</taxon>
        <taxon>Helicina</taxon>
        <taxon>Arionoidea</taxon>
        <taxon>Arionidae</taxon>
        <taxon>Arion</taxon>
    </lineage>
</organism>
<dbReference type="GO" id="GO:0060395">
    <property type="term" value="P:SMAD protein signal transduction"/>
    <property type="evidence" value="ECO:0007669"/>
    <property type="project" value="TreeGrafter"/>
</dbReference>
<dbReference type="SUPFAM" id="SSF56366">
    <property type="entry name" value="SMAD MH1 domain"/>
    <property type="match status" value="1"/>
</dbReference>
<dbReference type="Pfam" id="PF03165">
    <property type="entry name" value="MH1"/>
    <property type="match status" value="1"/>
</dbReference>
<dbReference type="AlphaFoldDB" id="A0A0B7ARE0"/>
<evidence type="ECO:0000256" key="2">
    <source>
        <dbReference type="ARBA" id="ARBA00023015"/>
    </source>
</evidence>
<dbReference type="GO" id="GO:0009653">
    <property type="term" value="P:anatomical structure morphogenesis"/>
    <property type="evidence" value="ECO:0007669"/>
    <property type="project" value="TreeGrafter"/>
</dbReference>
<evidence type="ECO:0000259" key="5">
    <source>
        <dbReference type="PROSITE" id="PS51075"/>
    </source>
</evidence>
<dbReference type="GO" id="GO:0000978">
    <property type="term" value="F:RNA polymerase II cis-regulatory region sequence-specific DNA binding"/>
    <property type="evidence" value="ECO:0007669"/>
    <property type="project" value="TreeGrafter"/>
</dbReference>
<evidence type="ECO:0000256" key="3">
    <source>
        <dbReference type="ARBA" id="ARBA00023163"/>
    </source>
</evidence>
<dbReference type="GO" id="GO:0071144">
    <property type="term" value="C:heteromeric SMAD protein complex"/>
    <property type="evidence" value="ECO:0007669"/>
    <property type="project" value="TreeGrafter"/>
</dbReference>
<reference evidence="6" key="1">
    <citation type="submission" date="2014-12" db="EMBL/GenBank/DDBJ databases">
        <title>Insight into the proteome of Arion vulgaris.</title>
        <authorList>
            <person name="Aradska J."/>
            <person name="Bulat T."/>
            <person name="Smidak R."/>
            <person name="Sarate P."/>
            <person name="Gangsoo J."/>
            <person name="Sialana F."/>
            <person name="Bilban M."/>
            <person name="Lubec G."/>
        </authorList>
    </citation>
    <scope>NUCLEOTIDE SEQUENCE</scope>
    <source>
        <tissue evidence="6">Skin</tissue>
    </source>
</reference>
<evidence type="ECO:0000313" key="6">
    <source>
        <dbReference type="EMBL" id="CEK82465.1"/>
    </source>
</evidence>
<comment type="subcellular location">
    <subcellularLocation>
        <location evidence="1">Nucleus</location>
    </subcellularLocation>
</comment>
<dbReference type="EMBL" id="HACG01035601">
    <property type="protein sequence ID" value="CEK82466.1"/>
    <property type="molecule type" value="Transcribed_RNA"/>
</dbReference>
<feature type="domain" description="MH1" evidence="5">
    <location>
        <begin position="16"/>
        <end position="98"/>
    </location>
</feature>